<dbReference type="AlphaFoldDB" id="B0W2W8"/>
<reference evidence="2" key="2">
    <citation type="submission" date="2020-05" db="UniProtKB">
        <authorList>
            <consortium name="EnsemblMetazoa"/>
        </authorList>
    </citation>
    <scope>IDENTIFICATION</scope>
    <source>
        <strain evidence="2">JHB</strain>
    </source>
</reference>
<dbReference type="Proteomes" id="UP000002320">
    <property type="component" value="Unassembled WGS sequence"/>
</dbReference>
<name>B0W2W8_CULQU</name>
<dbReference type="InParanoid" id="B0W2W8"/>
<dbReference type="VEuPathDB" id="VectorBase:CPIJ001568"/>
<sequence>MVKDQAEKPFGYSDNIGAMAFSRLVLGEIALDERKTATKCTR</sequence>
<reference evidence="1" key="1">
    <citation type="submission" date="2007-03" db="EMBL/GenBank/DDBJ databases">
        <title>Annotation of Culex pipiens quinquefasciatus.</title>
        <authorList>
            <consortium name="The Broad Institute Genome Sequencing Platform"/>
            <person name="Atkinson P.W."/>
            <person name="Hemingway J."/>
            <person name="Christensen B.M."/>
            <person name="Higgs S."/>
            <person name="Kodira C."/>
            <person name="Hannick L."/>
            <person name="Megy K."/>
            <person name="O'Leary S."/>
            <person name="Pearson M."/>
            <person name="Haas B.J."/>
            <person name="Mauceli E."/>
            <person name="Wortman J.R."/>
            <person name="Lee N.H."/>
            <person name="Guigo R."/>
            <person name="Stanke M."/>
            <person name="Alvarado L."/>
            <person name="Amedeo P."/>
            <person name="Antoine C.H."/>
            <person name="Arensburger P."/>
            <person name="Bidwell S.L."/>
            <person name="Crawford M."/>
            <person name="Camaro F."/>
            <person name="Devon K."/>
            <person name="Engels R."/>
            <person name="Hammond M."/>
            <person name="Howarth C."/>
            <person name="Koehrsen M."/>
            <person name="Lawson D."/>
            <person name="Montgomery P."/>
            <person name="Nene V."/>
            <person name="Nusbaum C."/>
            <person name="Puiu D."/>
            <person name="Romero-Severson J."/>
            <person name="Severson D.W."/>
            <person name="Shumway M."/>
            <person name="Sisk P."/>
            <person name="Stolte C."/>
            <person name="Zeng Q."/>
            <person name="Eisenstadt E."/>
            <person name="Fraser-Liggett C."/>
            <person name="Strausberg R."/>
            <person name="Galagan J."/>
            <person name="Birren B."/>
            <person name="Collins F.H."/>
        </authorList>
    </citation>
    <scope>NUCLEOTIDE SEQUENCE [LARGE SCALE GENOMIC DNA]</scope>
    <source>
        <strain evidence="1">JHB</strain>
    </source>
</reference>
<gene>
    <name evidence="2" type="primary">6032457</name>
    <name evidence="1" type="ORF">CpipJ_CPIJ001568</name>
</gene>
<evidence type="ECO:0000313" key="3">
    <source>
        <dbReference type="Proteomes" id="UP000002320"/>
    </source>
</evidence>
<evidence type="ECO:0000313" key="1">
    <source>
        <dbReference type="EMBL" id="EDS30327.1"/>
    </source>
</evidence>
<keyword evidence="3" id="KW-1185">Reference proteome</keyword>
<accession>B0W2W8</accession>
<organism>
    <name type="scientific">Culex quinquefasciatus</name>
    <name type="common">Southern house mosquito</name>
    <name type="synonym">Culex pungens</name>
    <dbReference type="NCBI Taxonomy" id="7176"/>
    <lineage>
        <taxon>Eukaryota</taxon>
        <taxon>Metazoa</taxon>
        <taxon>Ecdysozoa</taxon>
        <taxon>Arthropoda</taxon>
        <taxon>Hexapoda</taxon>
        <taxon>Insecta</taxon>
        <taxon>Pterygota</taxon>
        <taxon>Neoptera</taxon>
        <taxon>Endopterygota</taxon>
        <taxon>Diptera</taxon>
        <taxon>Nematocera</taxon>
        <taxon>Culicoidea</taxon>
        <taxon>Culicidae</taxon>
        <taxon>Culicinae</taxon>
        <taxon>Culicini</taxon>
        <taxon>Culex</taxon>
        <taxon>Culex</taxon>
    </lineage>
</organism>
<dbReference type="KEGG" id="cqu:CpipJ_CPIJ001568"/>
<dbReference type="HOGENOM" id="CLU_3261043_0_0_1"/>
<evidence type="ECO:0000313" key="2">
    <source>
        <dbReference type="EnsemblMetazoa" id="CPIJ001568-PA"/>
    </source>
</evidence>
<dbReference type="EMBL" id="DS231829">
    <property type="protein sequence ID" value="EDS30327.1"/>
    <property type="molecule type" value="Genomic_DNA"/>
</dbReference>
<proteinExistence type="predicted"/>
<dbReference type="EnsemblMetazoa" id="CPIJ001568-RA">
    <property type="protein sequence ID" value="CPIJ001568-PA"/>
    <property type="gene ID" value="CPIJ001568"/>
</dbReference>
<protein>
    <submittedName>
        <fullName evidence="1 2">Uncharacterized protein</fullName>
    </submittedName>
</protein>